<evidence type="ECO:0000259" key="3">
    <source>
        <dbReference type="Pfam" id="PF01156"/>
    </source>
</evidence>
<feature type="domain" description="Inosine/uridine-preferring nucleoside hydrolase" evidence="3">
    <location>
        <begin position="5"/>
        <end position="299"/>
    </location>
</feature>
<evidence type="ECO:0000313" key="5">
    <source>
        <dbReference type="EMBL" id="BAJ50882.1"/>
    </source>
</evidence>
<dbReference type="InterPro" id="IPR036452">
    <property type="entry name" value="Ribo_hydro-like"/>
</dbReference>
<dbReference type="EC" id="3.2.2.1" evidence="4"/>
<dbReference type="Gene3D" id="3.90.245.10">
    <property type="entry name" value="Ribonucleoside hydrolase-like"/>
    <property type="match status" value="1"/>
</dbReference>
<dbReference type="InterPro" id="IPR023186">
    <property type="entry name" value="IUNH"/>
</dbReference>
<dbReference type="GO" id="GO:0005829">
    <property type="term" value="C:cytosol"/>
    <property type="evidence" value="ECO:0007669"/>
    <property type="project" value="TreeGrafter"/>
</dbReference>
<dbReference type="SUPFAM" id="SSF53590">
    <property type="entry name" value="Nucleoside hydrolase"/>
    <property type="match status" value="1"/>
</dbReference>
<dbReference type="CDD" id="cd02651">
    <property type="entry name" value="nuc_hydro_IU_UC_XIUA"/>
    <property type="match status" value="1"/>
</dbReference>
<evidence type="ECO:0000256" key="2">
    <source>
        <dbReference type="ARBA" id="ARBA00023295"/>
    </source>
</evidence>
<dbReference type="PANTHER" id="PTHR12304">
    <property type="entry name" value="INOSINE-URIDINE PREFERRING NUCLEOSIDE HYDROLASE"/>
    <property type="match status" value="1"/>
</dbReference>
<dbReference type="InterPro" id="IPR001910">
    <property type="entry name" value="Inosine/uridine_hydrolase_dom"/>
</dbReference>
<organism evidence="4 6">
    <name type="scientific">Caldiarchaeum subterraneum</name>
    <dbReference type="NCBI Taxonomy" id="311458"/>
    <lineage>
        <taxon>Archaea</taxon>
        <taxon>Nitrososphaerota</taxon>
        <taxon>Candidatus Caldarchaeales</taxon>
        <taxon>Candidatus Caldarchaeaceae</taxon>
        <taxon>Candidatus Caldarchaeum</taxon>
    </lineage>
</organism>
<evidence type="ECO:0000256" key="1">
    <source>
        <dbReference type="ARBA" id="ARBA00022801"/>
    </source>
</evidence>
<dbReference type="AlphaFoldDB" id="E6N730"/>
<accession>E6N730</accession>
<reference evidence="4 6" key="1">
    <citation type="journal article" date="2005" name="Environ. Microbiol.">
        <title>Genetic and functional properties of uncultivated thermophilic crenarchaeotes from a subsurface gold mine as revealed by analysis of genome fragments.</title>
        <authorList>
            <person name="Nunoura T."/>
            <person name="Hirayama H."/>
            <person name="Takami H."/>
            <person name="Oida H."/>
            <person name="Nishi S."/>
            <person name="Shimamura S."/>
            <person name="Suzuki Y."/>
            <person name="Inagaki F."/>
            <person name="Takai K."/>
            <person name="Nealson K.H."/>
            <person name="Horikoshi K."/>
        </authorList>
    </citation>
    <scope>NUCLEOTIDE SEQUENCE [LARGE SCALE GENOMIC DNA]</scope>
</reference>
<evidence type="ECO:0000313" key="6">
    <source>
        <dbReference type="Proteomes" id="UP000008120"/>
    </source>
</evidence>
<reference evidence="4 6" key="2">
    <citation type="journal article" date="2011" name="Nucleic Acids Res.">
        <title>Insights into the evolution of Archaea and eukaryotic protein modifier systems revealed by the genome of a novel archaeal group.</title>
        <authorList>
            <person name="Nunoura T."/>
            <person name="Takaki Y."/>
            <person name="Kakuta J."/>
            <person name="Nishi S."/>
            <person name="Sugahara J."/>
            <person name="Kazama H."/>
            <person name="Chee G."/>
            <person name="Hattori M."/>
            <person name="Kanai A."/>
            <person name="Atomi H."/>
            <person name="Takai K."/>
            <person name="Takami H."/>
        </authorList>
    </citation>
    <scope>NUCLEOTIDE SEQUENCE [LARGE SCALE GENOMIC DNA]</scope>
</reference>
<name>E6N730_CALS0</name>
<evidence type="ECO:0000313" key="4">
    <source>
        <dbReference type="EMBL" id="BAJ48099.1"/>
    </source>
</evidence>
<dbReference type="KEGG" id="csu:CSUB_C1030"/>
<dbReference type="PANTHER" id="PTHR12304:SF4">
    <property type="entry name" value="URIDINE NUCLEOSIDASE"/>
    <property type="match status" value="1"/>
</dbReference>
<protein>
    <submittedName>
        <fullName evidence="4">Purine nucleosidase</fullName>
        <ecNumber evidence="4">3.2.2.1</ecNumber>
    </submittedName>
</protein>
<dbReference type="GO" id="GO:0008477">
    <property type="term" value="F:purine nucleosidase activity"/>
    <property type="evidence" value="ECO:0007669"/>
    <property type="project" value="UniProtKB-EC"/>
</dbReference>
<dbReference type="EMBL" id="BA000048">
    <property type="protein sequence ID" value="BAJ50882.1"/>
    <property type="molecule type" value="Genomic_DNA"/>
</dbReference>
<proteinExistence type="predicted"/>
<keyword evidence="1 4" id="KW-0378">Hydrolase</keyword>
<dbReference type="Pfam" id="PF01156">
    <property type="entry name" value="IU_nuc_hydro"/>
    <property type="match status" value="1"/>
</dbReference>
<dbReference type="Proteomes" id="UP000008120">
    <property type="component" value="Chromosome"/>
</dbReference>
<dbReference type="EMBL" id="AP011854">
    <property type="protein sequence ID" value="BAJ48099.1"/>
    <property type="molecule type" value="Genomic_DNA"/>
</dbReference>
<sequence>MAKAVVLDMDPGIDDALAIMLALNSPELEVLGITAVSGNVHVDKSSVNALRVLETMGDMDIPVYRGAATPLVKELVTAEWVHGEDGLGDAGLPMPMRKPLEGAVKFLVDTLTSERNVTIVATGPLTNIAHTLLIEPTLAKHLKQLIIMGGAYGLTPYGYGNETPVSEFNIYVDPEAAKIIFQSGVKPLCIGLDVTTDPKATLSKKDVEKMASSSSKTARTAAKIVWNFAERFGFVQLHDPMAVAASIKPDLFKTSQHHVYVVCEGELTRGQTIVEKRFWVRKEPNAEVCEQVDGPRFLEMFLERISGA</sequence>
<dbReference type="GO" id="GO:0006152">
    <property type="term" value="P:purine nucleoside catabolic process"/>
    <property type="evidence" value="ECO:0007669"/>
    <property type="project" value="TreeGrafter"/>
</dbReference>
<keyword evidence="2 4" id="KW-0326">Glycosidase</keyword>
<gene>
    <name evidence="5" type="ORF">CSUB_C1030</name>
    <name evidence="4" type="ORF">HGMM_F28A01C12</name>
</gene>
<dbReference type="STRING" id="311458.CSUB_C1030"/>
<dbReference type="BioCyc" id="CCAL311458:G131R-1037-MONOMER"/>